<evidence type="ECO:0000313" key="3">
    <source>
        <dbReference type="EMBL" id="OHA66894.1"/>
    </source>
</evidence>
<dbReference type="EMBL" id="MHTX01000049">
    <property type="protein sequence ID" value="OHA66894.1"/>
    <property type="molecule type" value="Genomic_DNA"/>
</dbReference>
<name>A0A1G2R1Y1_9BACT</name>
<keyword evidence="1" id="KW-1133">Transmembrane helix</keyword>
<evidence type="ECO:0000313" key="4">
    <source>
        <dbReference type="Proteomes" id="UP000179258"/>
    </source>
</evidence>
<dbReference type="AlphaFoldDB" id="A0A1G2R1Y1"/>
<accession>A0A1G2R1Y1</accession>
<evidence type="ECO:0000259" key="2">
    <source>
        <dbReference type="Pfam" id="PF00884"/>
    </source>
</evidence>
<gene>
    <name evidence="3" type="ORF">A3D59_04640</name>
</gene>
<feature type="transmembrane region" description="Helical" evidence="1">
    <location>
        <begin position="62"/>
        <end position="82"/>
    </location>
</feature>
<protein>
    <recommendedName>
        <fullName evidence="2">Sulfatase N-terminal domain-containing protein</fullName>
    </recommendedName>
</protein>
<dbReference type="Pfam" id="PF00884">
    <property type="entry name" value="Sulfatase"/>
    <property type="match status" value="1"/>
</dbReference>
<feature type="transmembrane region" description="Helical" evidence="1">
    <location>
        <begin position="88"/>
        <end position="107"/>
    </location>
</feature>
<dbReference type="Gene3D" id="3.40.720.10">
    <property type="entry name" value="Alkaline Phosphatase, subunit A"/>
    <property type="match status" value="1"/>
</dbReference>
<evidence type="ECO:0000256" key="1">
    <source>
        <dbReference type="SAM" id="Phobius"/>
    </source>
</evidence>
<feature type="transmembrane region" description="Helical" evidence="1">
    <location>
        <begin position="5"/>
        <end position="21"/>
    </location>
</feature>
<keyword evidence="1" id="KW-0472">Membrane</keyword>
<feature type="transmembrane region" description="Helical" evidence="1">
    <location>
        <begin position="119"/>
        <end position="140"/>
    </location>
</feature>
<dbReference type="SUPFAM" id="SSF53649">
    <property type="entry name" value="Alkaline phosphatase-like"/>
    <property type="match status" value="1"/>
</dbReference>
<keyword evidence="1" id="KW-0812">Transmembrane</keyword>
<feature type="domain" description="Sulfatase N-terminal" evidence="2">
    <location>
        <begin position="187"/>
        <end position="419"/>
    </location>
</feature>
<dbReference type="InterPro" id="IPR000917">
    <property type="entry name" value="Sulfatase_N"/>
</dbReference>
<dbReference type="Proteomes" id="UP000179258">
    <property type="component" value="Unassembled WGS sequence"/>
</dbReference>
<organism evidence="3 4">
    <name type="scientific">Candidatus Wildermuthbacteria bacterium RIFCSPHIGHO2_02_FULL_47_17</name>
    <dbReference type="NCBI Taxonomy" id="1802452"/>
    <lineage>
        <taxon>Bacteria</taxon>
        <taxon>Candidatus Wildermuthiibacteriota</taxon>
    </lineage>
</organism>
<sequence length="508" mass="57865">MKLNLILYPFLFAIYPLLFFYSRNAWLFPVQELLYAAAVILGASLITFCLLVLVLRRAHAAAVLTSAAFLAFFSSEAVFSQFLGLIKLRYVAVIYAALIMAALYLILRYVRDKKRFTFILNLVALFLIILPLFDIARNLYQMNLAKPEAQENIQKEELNNQTSLVGPAPDIYYIILDGYAHTDTLKKHFGFDNTPFYEYLSSKGFYIVPESRTNYGITNLSLASSLNMRYLTEKDGASESTFSSYRLINIISNNAVYDFLKERGYTSVFVGSGFYGKENFGASVFFVPKKGSSFSRPYKTFLIAFLESAAHRILDKPATLMFGQVQYVFDQVKEIADSDIPRPIFVFAHVFAPHLTYDPYDLDPDCNKITQKKDDQRRYLDRLLCANKEAKEVIDEILAKSTTPPIIILQSDHGPDFTDESSQEGKISVTGAQVKLRNFTALYLPDGGQEVIPPDLTPVNLFRLIFNHYFGSDYELLEDKSYYVCEFKCLNAKGEAKVFFDFTEEAKF</sequence>
<feature type="transmembrane region" description="Helical" evidence="1">
    <location>
        <begin position="33"/>
        <end position="55"/>
    </location>
</feature>
<dbReference type="InterPro" id="IPR017850">
    <property type="entry name" value="Alkaline_phosphatase_core_sf"/>
</dbReference>
<proteinExistence type="predicted"/>
<comment type="caution">
    <text evidence="3">The sequence shown here is derived from an EMBL/GenBank/DDBJ whole genome shotgun (WGS) entry which is preliminary data.</text>
</comment>
<reference evidence="3 4" key="1">
    <citation type="journal article" date="2016" name="Nat. Commun.">
        <title>Thousands of microbial genomes shed light on interconnected biogeochemical processes in an aquifer system.</title>
        <authorList>
            <person name="Anantharaman K."/>
            <person name="Brown C.T."/>
            <person name="Hug L.A."/>
            <person name="Sharon I."/>
            <person name="Castelle C.J."/>
            <person name="Probst A.J."/>
            <person name="Thomas B.C."/>
            <person name="Singh A."/>
            <person name="Wilkins M.J."/>
            <person name="Karaoz U."/>
            <person name="Brodie E.L."/>
            <person name="Williams K.H."/>
            <person name="Hubbard S.S."/>
            <person name="Banfield J.F."/>
        </authorList>
    </citation>
    <scope>NUCLEOTIDE SEQUENCE [LARGE SCALE GENOMIC DNA]</scope>
</reference>